<organism evidence="3 4">
    <name type="scientific">Bdellovibrio svalbardensis</name>
    <dbReference type="NCBI Taxonomy" id="2972972"/>
    <lineage>
        <taxon>Bacteria</taxon>
        <taxon>Pseudomonadati</taxon>
        <taxon>Bdellovibrionota</taxon>
        <taxon>Bdellovibrionia</taxon>
        <taxon>Bdellovibrionales</taxon>
        <taxon>Pseudobdellovibrionaceae</taxon>
        <taxon>Bdellovibrio</taxon>
    </lineage>
</organism>
<protein>
    <submittedName>
        <fullName evidence="3">HD domain-containing protein</fullName>
    </submittedName>
</protein>
<feature type="domain" description="HD/PDEase" evidence="2">
    <location>
        <begin position="158"/>
        <end position="291"/>
    </location>
</feature>
<dbReference type="Proteomes" id="UP001152321">
    <property type="component" value="Unassembled WGS sequence"/>
</dbReference>
<evidence type="ECO:0000313" key="4">
    <source>
        <dbReference type="Proteomes" id="UP001152321"/>
    </source>
</evidence>
<dbReference type="InterPro" id="IPR004365">
    <property type="entry name" value="NA-bd_OB_tRNA"/>
</dbReference>
<dbReference type="EMBL" id="JANRMI010000001">
    <property type="protein sequence ID" value="MDG0815610.1"/>
    <property type="molecule type" value="Genomic_DNA"/>
</dbReference>
<dbReference type="SUPFAM" id="SSF109604">
    <property type="entry name" value="HD-domain/PDEase-like"/>
    <property type="match status" value="1"/>
</dbReference>
<dbReference type="Gene3D" id="1.10.3210.10">
    <property type="entry name" value="Hypothetical protein af1432"/>
    <property type="match status" value="1"/>
</dbReference>
<dbReference type="InterPro" id="IPR050798">
    <property type="entry name" value="YhaM_exoribonuc/phosphodiest"/>
</dbReference>
<dbReference type="PANTHER" id="PTHR37294:SF1">
    <property type="entry name" value="3'-5' EXORIBONUCLEASE YHAM"/>
    <property type="match status" value="1"/>
</dbReference>
<reference evidence="3" key="1">
    <citation type="submission" date="2022-08" db="EMBL/GenBank/DDBJ databases">
        <title>Novel Bdellovibrio Species Isolated from Svalbard: Designation Bdellovibrio svalbardensis.</title>
        <authorList>
            <person name="Mitchell R.J."/>
            <person name="Choi S.Y."/>
        </authorList>
    </citation>
    <scope>NUCLEOTIDE SEQUENCE</scope>
    <source>
        <strain evidence="3">PAP01</strain>
    </source>
</reference>
<dbReference type="Pfam" id="PF01336">
    <property type="entry name" value="tRNA_anti-codon"/>
    <property type="match status" value="1"/>
</dbReference>
<dbReference type="SUPFAM" id="SSF50249">
    <property type="entry name" value="Nucleic acid-binding proteins"/>
    <property type="match status" value="1"/>
</dbReference>
<dbReference type="Pfam" id="PF01966">
    <property type="entry name" value="HD"/>
    <property type="match status" value="1"/>
</dbReference>
<keyword evidence="1" id="KW-0378">Hydrolase</keyword>
<dbReference type="InterPro" id="IPR003607">
    <property type="entry name" value="HD/PDEase_dom"/>
</dbReference>
<dbReference type="PANTHER" id="PTHR37294">
    <property type="entry name" value="3'-5' EXORIBONUCLEASE YHAM"/>
    <property type="match status" value="1"/>
</dbReference>
<evidence type="ECO:0000259" key="2">
    <source>
        <dbReference type="SMART" id="SM00471"/>
    </source>
</evidence>
<dbReference type="InterPro" id="IPR012340">
    <property type="entry name" value="NA-bd_OB-fold"/>
</dbReference>
<dbReference type="CDD" id="cd04492">
    <property type="entry name" value="YhaM_OBF_like"/>
    <property type="match status" value="1"/>
</dbReference>
<dbReference type="SMART" id="SM00471">
    <property type="entry name" value="HDc"/>
    <property type="match status" value="1"/>
</dbReference>
<proteinExistence type="predicted"/>
<evidence type="ECO:0000313" key="3">
    <source>
        <dbReference type="EMBL" id="MDG0815610.1"/>
    </source>
</evidence>
<dbReference type="Gene3D" id="2.40.50.140">
    <property type="entry name" value="Nucleic acid-binding proteins"/>
    <property type="match status" value="1"/>
</dbReference>
<name>A0ABT6DFI5_9BACT</name>
<comment type="caution">
    <text evidence="3">The sequence shown here is derived from an EMBL/GenBank/DDBJ whole genome shotgun (WGS) entry which is preliminary data.</text>
</comment>
<accession>A0ABT6DFI5</accession>
<sequence>MDKKTIQSLQDKDNVDQLFLVKEKTVAVGKNGRPFMGLQLGDATGTIDARLWDRVDELSREFENGDILKVKGLVQLFQNRKQLIVHKLERIDSSTVNFEDFIPQASRSAEDMMAELLHLVRSMKNDQIRQLVLDTLEDPEIRPKVLRAPAAKSIHHAWIGGLLEHILSICKIMDFMGTHYPFLNRDLLLFGAIYHDIGKITELSYDNGISYTDRGRLIGHMQIACEMIDKKASRILGFDDELRDILKHIILSHHGKMEYGSPKRPKFLEAMVVAMIDDFDSKVATVKTIVDNEKGSGEKWSRYNELFDRYFLLDDLNEKY</sequence>
<dbReference type="InterPro" id="IPR006674">
    <property type="entry name" value="HD_domain"/>
</dbReference>
<dbReference type="RefSeq" id="WP_277577084.1">
    <property type="nucleotide sequence ID" value="NZ_JANRMI010000001.1"/>
</dbReference>
<keyword evidence="4" id="KW-1185">Reference proteome</keyword>
<evidence type="ECO:0000256" key="1">
    <source>
        <dbReference type="ARBA" id="ARBA00022801"/>
    </source>
</evidence>
<gene>
    <name evidence="3" type="ORF">NWE73_04485</name>
</gene>
<dbReference type="CDD" id="cd00077">
    <property type="entry name" value="HDc"/>
    <property type="match status" value="1"/>
</dbReference>